<evidence type="ECO:0000256" key="1">
    <source>
        <dbReference type="SAM" id="SignalP"/>
    </source>
</evidence>
<gene>
    <name evidence="2" type="ORF">R0135_01420</name>
</gene>
<keyword evidence="3" id="KW-1185">Reference proteome</keyword>
<dbReference type="SUPFAM" id="SSF56935">
    <property type="entry name" value="Porins"/>
    <property type="match status" value="1"/>
</dbReference>
<feature type="chain" id="PRO_5046527496" evidence="1">
    <location>
        <begin position="22"/>
        <end position="444"/>
    </location>
</feature>
<accession>A0ABZ0I473</accession>
<evidence type="ECO:0000313" key="2">
    <source>
        <dbReference type="EMBL" id="WOJ93842.1"/>
    </source>
</evidence>
<dbReference type="Pfam" id="PF19577">
    <property type="entry name" value="DcaP"/>
    <property type="match status" value="1"/>
</dbReference>
<dbReference type="RefSeq" id="WP_407348482.1">
    <property type="nucleotide sequence ID" value="NZ_CP136864.1"/>
</dbReference>
<dbReference type="InterPro" id="IPR045748">
    <property type="entry name" value="DcaP"/>
</dbReference>
<reference evidence="2 3" key="1">
    <citation type="submission" date="2023-10" db="EMBL/GenBank/DDBJ databases">
        <title>Two novel species belonging to the OM43/NOR5 clade.</title>
        <authorList>
            <person name="Park M."/>
        </authorList>
    </citation>
    <scope>NUCLEOTIDE SEQUENCE [LARGE SCALE GENOMIC DNA]</scope>
    <source>
        <strain evidence="2 3">IMCC43200</strain>
    </source>
</reference>
<evidence type="ECO:0000313" key="3">
    <source>
        <dbReference type="Proteomes" id="UP001626537"/>
    </source>
</evidence>
<protein>
    <submittedName>
        <fullName evidence="2">DcaP family trimeric outer membrane transporter</fullName>
    </submittedName>
</protein>
<name>A0ABZ0I473_9GAMM</name>
<dbReference type="Proteomes" id="UP001626537">
    <property type="component" value="Chromosome"/>
</dbReference>
<dbReference type="EMBL" id="CP136864">
    <property type="protein sequence ID" value="WOJ93842.1"/>
    <property type="molecule type" value="Genomic_DNA"/>
</dbReference>
<sequence>MFRMKTLGVALALIGSSFAAAGVPAAEVDERIADLERQIAELKSLIVSNSTGISDNLETLSVQARDIDEARPMKKGTRFRYGGYVQLDAIASNYSEGKPASVMDDLFVPSLIPVESLVGAGDSYTSTNIHAKSSRFYFGTQTNTDAGKISSHIELDFILSGQGDERVSNSFSSRIRHAYLKWDYAPEQSLLAGQAWSTFFNVGALPDLLDFVGPVGTVFERQPMIRWTNGPWQLAVENQTTRVNLPQGGSRIGDAQLMPDLVARYDGKLSDLSWSLAAIGRQLSYEERPSASIEGGSDEQFGYGLSLAGKWNLGRNDLRFMASYGDALGRYMGLNAFNDGYIDTNGKISTIDQWGGFIAYRHYWTDQWRSNVSISASQASNPSSADFAATGTLAKSYRSMHVNLNYLPAPKLQLGGELMYGVKELENGLDGDMYRLQFAAKYAF</sequence>
<proteinExistence type="predicted"/>
<feature type="signal peptide" evidence="1">
    <location>
        <begin position="1"/>
        <end position="21"/>
    </location>
</feature>
<organism evidence="2 3">
    <name type="scientific">Congregibacter variabilis</name>
    <dbReference type="NCBI Taxonomy" id="3081200"/>
    <lineage>
        <taxon>Bacteria</taxon>
        <taxon>Pseudomonadati</taxon>
        <taxon>Pseudomonadota</taxon>
        <taxon>Gammaproteobacteria</taxon>
        <taxon>Cellvibrionales</taxon>
        <taxon>Halieaceae</taxon>
        <taxon>Congregibacter</taxon>
    </lineage>
</organism>
<keyword evidence="1" id="KW-0732">Signal</keyword>